<dbReference type="InterPro" id="IPR013094">
    <property type="entry name" value="AB_hydrolase_3"/>
</dbReference>
<sequence length="292" mass="32328">MHYQKINYPDNDKVWLECYIQDSGLKLGQDLVRPALVICPGGGYVYLSPREAEPVALAYAAKGIQAFVLHYSLGWEVKGFQPLKEMDWAIGLIREHANDWYVDADKILACGFSAGGHLALSSGLLGKNRPNGLILGYPATDMSGQGSELMQMLFFGKEGPAKEEKIWLNPVQAVTKDAPPLFMFTTAEDTLTRRSTLDLVMAYEEKGCLLEYHLFQKGPHGYSLANEACADGSSQVIDPHVEKWLDLSVEWIFSVFGQLEFRDISTSHIMDAIKELGIPLPQEATGKGIENA</sequence>
<organism evidence="3 4">
    <name type="scientific">Roseburia lenta</name>
    <dbReference type="NCBI Taxonomy" id="2763061"/>
    <lineage>
        <taxon>Bacteria</taxon>
        <taxon>Bacillati</taxon>
        <taxon>Bacillota</taxon>
        <taxon>Clostridia</taxon>
        <taxon>Lachnospirales</taxon>
        <taxon>Lachnospiraceae</taxon>
        <taxon>Roseburia</taxon>
    </lineage>
</organism>
<evidence type="ECO:0000256" key="1">
    <source>
        <dbReference type="ARBA" id="ARBA00022801"/>
    </source>
</evidence>
<comment type="caution">
    <text evidence="3">The sequence shown here is derived from an EMBL/GenBank/DDBJ whole genome shotgun (WGS) entry which is preliminary data.</text>
</comment>
<dbReference type="InterPro" id="IPR050300">
    <property type="entry name" value="GDXG_lipolytic_enzyme"/>
</dbReference>
<evidence type="ECO:0000313" key="4">
    <source>
        <dbReference type="Proteomes" id="UP000643810"/>
    </source>
</evidence>
<dbReference type="SUPFAM" id="SSF53474">
    <property type="entry name" value="alpha/beta-Hydrolases"/>
    <property type="match status" value="1"/>
</dbReference>
<keyword evidence="4" id="KW-1185">Reference proteome</keyword>
<name>A0ABR7GI06_9FIRM</name>
<dbReference type="Gene3D" id="3.40.50.1820">
    <property type="entry name" value="alpha/beta hydrolase"/>
    <property type="match status" value="1"/>
</dbReference>
<dbReference type="EMBL" id="JACOPG010000004">
    <property type="protein sequence ID" value="MBC5686924.1"/>
    <property type="molecule type" value="Genomic_DNA"/>
</dbReference>
<evidence type="ECO:0000313" key="3">
    <source>
        <dbReference type="EMBL" id="MBC5686924.1"/>
    </source>
</evidence>
<feature type="domain" description="Alpha/beta hydrolase fold-3" evidence="2">
    <location>
        <begin position="41"/>
        <end position="222"/>
    </location>
</feature>
<dbReference type="Pfam" id="PF07859">
    <property type="entry name" value="Abhydrolase_3"/>
    <property type="match status" value="1"/>
</dbReference>
<gene>
    <name evidence="3" type="ORF">H8R94_09965</name>
</gene>
<proteinExistence type="predicted"/>
<evidence type="ECO:0000259" key="2">
    <source>
        <dbReference type="Pfam" id="PF07859"/>
    </source>
</evidence>
<accession>A0ABR7GI06</accession>
<dbReference type="Proteomes" id="UP000643810">
    <property type="component" value="Unassembled WGS sequence"/>
</dbReference>
<keyword evidence="1 3" id="KW-0378">Hydrolase</keyword>
<dbReference type="PANTHER" id="PTHR48081">
    <property type="entry name" value="AB HYDROLASE SUPERFAMILY PROTEIN C4A8.06C"/>
    <property type="match status" value="1"/>
</dbReference>
<dbReference type="PANTHER" id="PTHR48081:SF6">
    <property type="entry name" value="PEPTIDASE S9 PROLYL OLIGOPEPTIDASE CATALYTIC DOMAIN-CONTAINING PROTEIN"/>
    <property type="match status" value="1"/>
</dbReference>
<dbReference type="GO" id="GO:0016787">
    <property type="term" value="F:hydrolase activity"/>
    <property type="evidence" value="ECO:0007669"/>
    <property type="project" value="UniProtKB-KW"/>
</dbReference>
<dbReference type="RefSeq" id="WP_118535672.1">
    <property type="nucleotide sequence ID" value="NZ_JACOPG010000004.1"/>
</dbReference>
<protein>
    <submittedName>
        <fullName evidence="3">Alpha/beta hydrolase</fullName>
    </submittedName>
</protein>
<dbReference type="InterPro" id="IPR029058">
    <property type="entry name" value="AB_hydrolase_fold"/>
</dbReference>
<reference evidence="3 4" key="1">
    <citation type="submission" date="2020-08" db="EMBL/GenBank/DDBJ databases">
        <title>Genome public.</title>
        <authorList>
            <person name="Liu C."/>
            <person name="Sun Q."/>
        </authorList>
    </citation>
    <scope>NUCLEOTIDE SEQUENCE [LARGE SCALE GENOMIC DNA]</scope>
    <source>
        <strain evidence="3 4">NSJ-9</strain>
    </source>
</reference>